<evidence type="ECO:0000313" key="2">
    <source>
        <dbReference type="EMBL" id="SVE27018.1"/>
    </source>
</evidence>
<name>A0A383C5Z6_9ZZZZ</name>
<dbReference type="EMBL" id="UINC01205721">
    <property type="protein sequence ID" value="SVE27018.1"/>
    <property type="molecule type" value="Genomic_DNA"/>
</dbReference>
<gene>
    <name evidence="1" type="ORF">METZ01_LOCUS410139</name>
    <name evidence="2" type="ORF">METZ01_LOCUS479872</name>
    <name evidence="3" type="ORF">METZ01_LOCUS512713</name>
</gene>
<organism evidence="2">
    <name type="scientific">marine metagenome</name>
    <dbReference type="NCBI Taxonomy" id="408172"/>
    <lineage>
        <taxon>unclassified sequences</taxon>
        <taxon>metagenomes</taxon>
        <taxon>ecological metagenomes</taxon>
    </lineage>
</organism>
<dbReference type="EMBL" id="UINC01159285">
    <property type="protein sequence ID" value="SVD57285.1"/>
    <property type="molecule type" value="Genomic_DNA"/>
</dbReference>
<dbReference type="EMBL" id="UINC01228514">
    <property type="protein sequence ID" value="SVE59859.1"/>
    <property type="molecule type" value="Genomic_DNA"/>
</dbReference>
<evidence type="ECO:0008006" key="4">
    <source>
        <dbReference type="Google" id="ProtNLM"/>
    </source>
</evidence>
<evidence type="ECO:0000313" key="3">
    <source>
        <dbReference type="EMBL" id="SVE59859.1"/>
    </source>
</evidence>
<protein>
    <recommendedName>
        <fullName evidence="4">Cyclase</fullName>
    </recommendedName>
</protein>
<reference evidence="2" key="1">
    <citation type="submission" date="2018-05" db="EMBL/GenBank/DDBJ databases">
        <authorList>
            <person name="Lanie J.A."/>
            <person name="Ng W.-L."/>
            <person name="Kazmierczak K.M."/>
            <person name="Andrzejewski T.M."/>
            <person name="Davidsen T.M."/>
            <person name="Wayne K.J."/>
            <person name="Tettelin H."/>
            <person name="Glass J.I."/>
            <person name="Rusch D."/>
            <person name="Podicherti R."/>
            <person name="Tsui H.-C.T."/>
            <person name="Winkler M.E."/>
        </authorList>
    </citation>
    <scope>NUCLEOTIDE SEQUENCE</scope>
</reference>
<accession>A0A383C5Z6</accession>
<sequence length="91" mass="10242">MLNTMIVVKMKKTNFSEWKKLFDGDAEMRAKFMRDALVGKVDENTAIVTADIFDPEGMKQTLSDPELGKSFEEMGIEHTIYMLQPAPVPGS</sequence>
<evidence type="ECO:0000313" key="1">
    <source>
        <dbReference type="EMBL" id="SVD57285.1"/>
    </source>
</evidence>
<dbReference type="AlphaFoldDB" id="A0A383C5Z6"/>
<proteinExistence type="predicted"/>